<dbReference type="OrthoDB" id="6220018at2759"/>
<dbReference type="InParanoid" id="G4VHH2"/>
<dbReference type="InterPro" id="IPR008139">
    <property type="entry name" value="SaposinB_dom"/>
</dbReference>
<dbReference type="KEGG" id="smm:Smp_202610"/>
<dbReference type="GeneID" id="29830575"/>
<feature type="signal peptide" evidence="2">
    <location>
        <begin position="1"/>
        <end position="22"/>
    </location>
</feature>
<dbReference type="SMART" id="SM00741">
    <property type="entry name" value="SapB"/>
    <property type="match status" value="1"/>
</dbReference>
<sequence length="136" mass="15599">MLLALFTLMFIIINVEINSVKSEEYAQMSILNTDQPDCHFLCELCTSTVNATKYILDNEPFIPEILKNFMPICYMLPKLQYRKICYHFVNGGAVDLIHELVNTINENNFCFHLGLCSSTIPCPSFQKTLTYNDLST</sequence>
<reference evidence="5" key="2">
    <citation type="submission" date="2018-12" db="UniProtKB">
        <authorList>
            <consortium name="WormBaseParasite"/>
        </authorList>
    </citation>
    <scope>IDENTIFICATION</scope>
    <source>
        <strain evidence="5">Puerto Rican</strain>
    </source>
</reference>
<reference evidence="4" key="1">
    <citation type="journal article" date="2012" name="PLoS Negl. Trop. Dis.">
        <title>A systematically improved high quality genome and transcriptome of the human blood fluke Schistosoma mansoni.</title>
        <authorList>
            <person name="Protasio A.V."/>
            <person name="Tsai I.J."/>
            <person name="Babbage A."/>
            <person name="Nichol S."/>
            <person name="Hunt M."/>
            <person name="Aslett M.A."/>
            <person name="De Silva N."/>
            <person name="Velarde G.S."/>
            <person name="Anderson T.J."/>
            <person name="Clark R.C."/>
            <person name="Davidson C."/>
            <person name="Dillon G.P."/>
            <person name="Holroyd N.E."/>
            <person name="LoVerde P.T."/>
            <person name="Lloyd C."/>
            <person name="McQuillan J."/>
            <person name="Oliveira G."/>
            <person name="Otto T.D."/>
            <person name="Parker-Manuel S.J."/>
            <person name="Quail M.A."/>
            <person name="Wilson R.A."/>
            <person name="Zerlotini A."/>
            <person name="Dunne D.W."/>
            <person name="Berriman M."/>
        </authorList>
    </citation>
    <scope>NUCLEOTIDE SEQUENCE [LARGE SCALE GENOMIC DNA]</scope>
    <source>
        <strain evidence="4">Puerto Rican</strain>
    </source>
</reference>
<evidence type="ECO:0000259" key="3">
    <source>
        <dbReference type="PROSITE" id="PS50015"/>
    </source>
</evidence>
<dbReference type="Proteomes" id="UP000008854">
    <property type="component" value="Unassembled WGS sequence"/>
</dbReference>
<feature type="domain" description="Saposin B-type" evidence="3">
    <location>
        <begin position="38"/>
        <end position="120"/>
    </location>
</feature>
<organism evidence="4 5">
    <name type="scientific">Schistosoma mansoni</name>
    <name type="common">Blood fluke</name>
    <dbReference type="NCBI Taxonomy" id="6183"/>
    <lineage>
        <taxon>Eukaryota</taxon>
        <taxon>Metazoa</taxon>
        <taxon>Spiralia</taxon>
        <taxon>Lophotrochozoa</taxon>
        <taxon>Platyhelminthes</taxon>
        <taxon>Trematoda</taxon>
        <taxon>Digenea</taxon>
        <taxon>Strigeidida</taxon>
        <taxon>Schistosomatoidea</taxon>
        <taxon>Schistosomatidae</taxon>
        <taxon>Schistosoma</taxon>
    </lineage>
</organism>
<protein>
    <submittedName>
        <fullName evidence="5">Smp_202610</fullName>
    </submittedName>
</protein>
<dbReference type="CTD" id="29830575"/>
<name>G4VHH2_SCHMA</name>
<dbReference type="HOGENOM" id="CLU_1877980_0_0_1"/>
<dbReference type="SUPFAM" id="SSF47862">
    <property type="entry name" value="Saposin"/>
    <property type="match status" value="1"/>
</dbReference>
<evidence type="ECO:0000256" key="2">
    <source>
        <dbReference type="SAM" id="SignalP"/>
    </source>
</evidence>
<dbReference type="AlphaFoldDB" id="G4VHH2"/>
<accession>G4VHH2</accession>
<keyword evidence="2" id="KW-0732">Signal</keyword>
<proteinExistence type="predicted"/>
<dbReference type="RefSeq" id="XP_018652439.1">
    <property type="nucleotide sequence ID" value="XM_018797393.1"/>
</dbReference>
<keyword evidence="4" id="KW-1185">Reference proteome</keyword>
<dbReference type="InterPro" id="IPR011001">
    <property type="entry name" value="Saposin-like"/>
</dbReference>
<dbReference type="WBParaSite" id="Smp_202610.1">
    <property type="protein sequence ID" value="Smp_202610.1"/>
    <property type="gene ID" value="Smp_202610"/>
</dbReference>
<keyword evidence="1" id="KW-1015">Disulfide bond</keyword>
<dbReference type="ExpressionAtlas" id="G4VHH2">
    <property type="expression patterns" value="baseline"/>
</dbReference>
<evidence type="ECO:0000313" key="5">
    <source>
        <dbReference type="WBParaSite" id="Smp_202610.1"/>
    </source>
</evidence>
<dbReference type="Gene3D" id="1.10.225.10">
    <property type="entry name" value="Saposin-like"/>
    <property type="match status" value="1"/>
</dbReference>
<dbReference type="PROSITE" id="PS50015">
    <property type="entry name" value="SAP_B"/>
    <property type="match status" value="1"/>
</dbReference>
<evidence type="ECO:0000313" key="4">
    <source>
        <dbReference type="Proteomes" id="UP000008854"/>
    </source>
</evidence>
<feature type="chain" id="PRO_5030172003" evidence="2">
    <location>
        <begin position="23"/>
        <end position="136"/>
    </location>
</feature>
<evidence type="ECO:0000256" key="1">
    <source>
        <dbReference type="ARBA" id="ARBA00023157"/>
    </source>
</evidence>
<dbReference type="PhylomeDB" id="G4VHH2"/>